<dbReference type="InterPro" id="IPR036116">
    <property type="entry name" value="FN3_sf"/>
</dbReference>
<proteinExistence type="predicted"/>
<feature type="domain" description="Ig-like" evidence="5">
    <location>
        <begin position="796"/>
        <end position="886"/>
    </location>
</feature>
<accession>A0A3Q1FZM3</accession>
<evidence type="ECO:0000256" key="2">
    <source>
        <dbReference type="ARBA" id="ARBA00022490"/>
    </source>
</evidence>
<dbReference type="PRINTS" id="PR00014">
    <property type="entry name" value="FNTYPEIII"/>
</dbReference>
<keyword evidence="4" id="KW-0393">Immunoglobulin domain</keyword>
<dbReference type="InterPro" id="IPR036179">
    <property type="entry name" value="Ig-like_dom_sf"/>
</dbReference>
<evidence type="ECO:0000256" key="3">
    <source>
        <dbReference type="ARBA" id="ARBA00022737"/>
    </source>
</evidence>
<comment type="subcellular location">
    <subcellularLocation>
        <location evidence="1">Cytoplasm</location>
    </subcellularLocation>
</comment>
<dbReference type="PANTHER" id="PTHR13817">
    <property type="entry name" value="TITIN"/>
    <property type="match status" value="1"/>
</dbReference>
<evidence type="ECO:0000259" key="5">
    <source>
        <dbReference type="PROSITE" id="PS50835"/>
    </source>
</evidence>
<reference evidence="7" key="2">
    <citation type="submission" date="2025-09" db="UniProtKB">
        <authorList>
            <consortium name="Ensembl"/>
        </authorList>
    </citation>
    <scope>IDENTIFICATION</scope>
</reference>
<dbReference type="PROSITE" id="PS50835">
    <property type="entry name" value="IG_LIKE"/>
    <property type="match status" value="4"/>
</dbReference>
<feature type="domain" description="Ig-like" evidence="5">
    <location>
        <begin position="308"/>
        <end position="395"/>
    </location>
</feature>
<dbReference type="PANTHER" id="PTHR13817:SF180">
    <property type="entry name" value="IMMUNOGLOBULIN-LIKE AND FIBRONECTIN TYPE III DOMAIN-CONTAINING 1, TANDEM DUPLICATE 3-RELATED"/>
    <property type="match status" value="1"/>
</dbReference>
<dbReference type="InterPro" id="IPR013783">
    <property type="entry name" value="Ig-like_fold"/>
</dbReference>
<dbReference type="FunFam" id="2.60.40.10:FF:001097">
    <property type="entry name" value="Immunoglobulin-like and fibronectin type III domain-containing protein 1"/>
    <property type="match status" value="1"/>
</dbReference>
<dbReference type="SMART" id="SM00409">
    <property type="entry name" value="IG"/>
    <property type="match status" value="7"/>
</dbReference>
<keyword evidence="2" id="KW-0963">Cytoplasm</keyword>
<dbReference type="InterPro" id="IPR003961">
    <property type="entry name" value="FN3_dom"/>
</dbReference>
<evidence type="ECO:0000313" key="7">
    <source>
        <dbReference type="Ensembl" id="ENSAPOP00000021087.1"/>
    </source>
</evidence>
<dbReference type="SUPFAM" id="SSF49265">
    <property type="entry name" value="Fibronectin type III"/>
    <property type="match status" value="2"/>
</dbReference>
<keyword evidence="8" id="KW-1185">Reference proteome</keyword>
<protein>
    <submittedName>
        <fullName evidence="7">Immunoglobulin-like and fibronectin type III domain-containing protein 1</fullName>
    </submittedName>
</protein>
<dbReference type="Pfam" id="PF07679">
    <property type="entry name" value="I-set"/>
    <property type="match status" value="5"/>
</dbReference>
<evidence type="ECO:0000313" key="8">
    <source>
        <dbReference type="Proteomes" id="UP000257200"/>
    </source>
</evidence>
<dbReference type="InterPro" id="IPR013098">
    <property type="entry name" value="Ig_I-set"/>
</dbReference>
<dbReference type="SMART" id="SM00408">
    <property type="entry name" value="IGc2"/>
    <property type="match status" value="3"/>
</dbReference>
<dbReference type="Pfam" id="PF18362">
    <property type="entry name" value="THB"/>
    <property type="match status" value="1"/>
</dbReference>
<dbReference type="FunFam" id="2.60.40.10:FF:001401">
    <property type="entry name" value="immunoglobulin-like and fibronectin type III domain-containing protein 1"/>
    <property type="match status" value="1"/>
</dbReference>
<feature type="domain" description="Ig-like" evidence="5">
    <location>
        <begin position="1008"/>
        <end position="1096"/>
    </location>
</feature>
<keyword evidence="3" id="KW-0677">Repeat</keyword>
<dbReference type="Proteomes" id="UP000257200">
    <property type="component" value="Unplaced"/>
</dbReference>
<feature type="domain" description="Fibronectin type-III" evidence="6">
    <location>
        <begin position="891"/>
        <end position="984"/>
    </location>
</feature>
<organism evidence="7 8">
    <name type="scientific">Acanthochromis polyacanthus</name>
    <name type="common">spiny chromis</name>
    <dbReference type="NCBI Taxonomy" id="80966"/>
    <lineage>
        <taxon>Eukaryota</taxon>
        <taxon>Metazoa</taxon>
        <taxon>Chordata</taxon>
        <taxon>Craniata</taxon>
        <taxon>Vertebrata</taxon>
        <taxon>Euteleostomi</taxon>
        <taxon>Actinopterygii</taxon>
        <taxon>Neopterygii</taxon>
        <taxon>Teleostei</taxon>
        <taxon>Neoteleostei</taxon>
        <taxon>Acanthomorphata</taxon>
        <taxon>Ovalentaria</taxon>
        <taxon>Pomacentridae</taxon>
        <taxon>Acanthochromis</taxon>
    </lineage>
</organism>
<dbReference type="GO" id="GO:0005737">
    <property type="term" value="C:cytoplasm"/>
    <property type="evidence" value="ECO:0007669"/>
    <property type="project" value="UniProtKB-SubCell"/>
</dbReference>
<dbReference type="InterPro" id="IPR003598">
    <property type="entry name" value="Ig_sub2"/>
</dbReference>
<feature type="domain" description="Ig-like" evidence="5">
    <location>
        <begin position="34"/>
        <end position="124"/>
    </location>
</feature>
<dbReference type="InterPro" id="IPR003599">
    <property type="entry name" value="Ig_sub"/>
</dbReference>
<evidence type="ECO:0000256" key="4">
    <source>
        <dbReference type="ARBA" id="ARBA00023319"/>
    </source>
</evidence>
<feature type="domain" description="Fibronectin type-III" evidence="6">
    <location>
        <begin position="695"/>
        <end position="792"/>
    </location>
</feature>
<feature type="domain" description="Fibronectin type-III" evidence="6">
    <location>
        <begin position="595"/>
        <end position="690"/>
    </location>
</feature>
<dbReference type="SMART" id="SM00060">
    <property type="entry name" value="FN3"/>
    <property type="match status" value="3"/>
</dbReference>
<evidence type="ECO:0000259" key="6">
    <source>
        <dbReference type="PROSITE" id="PS50853"/>
    </source>
</evidence>
<dbReference type="InterPro" id="IPR007110">
    <property type="entry name" value="Ig-like_dom"/>
</dbReference>
<evidence type="ECO:0000256" key="1">
    <source>
        <dbReference type="ARBA" id="ARBA00004496"/>
    </source>
</evidence>
<reference evidence="7" key="1">
    <citation type="submission" date="2025-08" db="UniProtKB">
        <authorList>
            <consortium name="Ensembl"/>
        </authorList>
    </citation>
    <scope>IDENTIFICATION</scope>
</reference>
<dbReference type="FunFam" id="2.60.40.10:FF:000425">
    <property type="entry name" value="Myosin light chain kinase"/>
    <property type="match status" value="2"/>
</dbReference>
<dbReference type="SUPFAM" id="SSF48726">
    <property type="entry name" value="Immunoglobulin"/>
    <property type="match status" value="6"/>
</dbReference>
<dbReference type="Ensembl" id="ENSAPOT00000017186.1">
    <property type="protein sequence ID" value="ENSAPOP00000021087.1"/>
    <property type="gene ID" value="ENSAPOG00000001459.1"/>
</dbReference>
<dbReference type="AlphaFoldDB" id="A0A3Q1FZM3"/>
<name>A0A3Q1FZM3_9TELE</name>
<dbReference type="PROSITE" id="PS50853">
    <property type="entry name" value="FN3"/>
    <property type="match status" value="3"/>
</dbReference>
<dbReference type="GeneTree" id="ENSGT00940000160123"/>
<dbReference type="Gene3D" id="2.60.40.10">
    <property type="entry name" value="Immunoglobulins"/>
    <property type="match status" value="10"/>
</dbReference>
<dbReference type="InterPro" id="IPR040849">
    <property type="entry name" value="MyBP-C_THB"/>
</dbReference>
<dbReference type="FunFam" id="2.60.40.10:FF:001232">
    <property type="entry name" value="Immunoglobulin-like and fibronectin type III domain-containing 1"/>
    <property type="match status" value="1"/>
</dbReference>
<dbReference type="CDD" id="cd00063">
    <property type="entry name" value="FN3"/>
    <property type="match status" value="3"/>
</dbReference>
<dbReference type="FunFam" id="2.60.40.10:FF:000031">
    <property type="entry name" value="Myosin-binding protein C, slow type"/>
    <property type="match status" value="1"/>
</dbReference>
<dbReference type="Pfam" id="PF00041">
    <property type="entry name" value="fn3"/>
    <property type="match status" value="3"/>
</dbReference>
<sequence>SWSKKILGFNKRSRVPGVMITQFVDPLPAGKSTPDFARKPMNVTAQEGKKAVFKAMVSGEPTPTVTWGRNKDKVEDPQTYKIKYDERVREHILEIHNVKPDHADTYKCFVANEYGKAVSTATLTVLTGEIIYEKLFKKHKSDEFSVFVIAVVTRKKQLPPKKEGEIDPKLWELLLSAPKKDYEKICLDFGVTDFRWMLKRLNQMKKEREEEQAKVVENLDNVKQIEVKPNGRAEFGFDMKLLDPNSAIHLYKDGTMVPYGHDENSKPCLKKEGTKYVFTMKDLQPEDAGFYQVDVEDANVLTTDFQVPDVEFTTKIKDVKAVESEDAIFECVLSTPLNRITWSKSDSSLEHGHKYEITVSEDKLTHTLRVKDCGIDDTGAYYAIAGIISSSASLTVEGRTLFVFILKRVLINGIGLSDTVANVGERTELSCKLSSNASEGCWYKNRKLVDGVTIIKDGACHRLIIDCCNKDDAAVYRFEAEGRKSEATLNVEDPPNIDPDALGKFTKPVIIKAGENAEWKMPFSGGAPMTIQWYKDDEELLPGLNVKIDTSDTESQLRLMKCQRKDCGEVKIKIKNEYGTLQAISKLIVLDKPTPPQGPVDIMESAVTSVEFKWKPPKDSGGCPITNYIIERQQVGRNKWSNLGEIPGSNPSYKDSDVDPGRRYCYRIRAKNAEGVSDYLQTEDIAAGVLRYPGAPAAPKVVSAFKDRINLSWCPPCDTGGTKIVGYNLEKNKKGTNYWSLINQNGPIENLCDYAVKDVFEGAAYEFRVSAINLSGAGDPSIPCDTVIARDPMIKPKFTDRKMKTFVVVKSGNTVRLNINFEASPLPEISWLKDGIPVPKHVTITNYDKGSQLLIPTSERSDSGIYTITVKNMVGQESFNIEIRVTDDPRPPGTVELYQNIPGTVTLCWASSPDEKRDDRLHYMVSKRDSFKRTWRTVADNLFNNKFTVVNILPGREYYFRVFAKNDMGMSPPSESPVFGTKKEKAINSNRVNPNTLSIKSLDFEVPPSFIVTLKRRTAPQGYECYMSCAVRGNPTPRVTWYRNNISLNTNTNYHITNVCGVCSLLILRVGPRDNGEYKVAIDNKLGRAESSMSLNVRGNNNF</sequence>
<dbReference type="InterPro" id="IPR050964">
    <property type="entry name" value="Striated_Muscle_Regulatory"/>
</dbReference>